<sequence length="120" mass="13972">MSVLRDLEQIFDEHDRRASMLRYELDEINRATAERDRLHDEETGPRLAELRLAAEAEAERERLAAEQEQAERARLAAEAQEQRDAIARAAAARRAQNVVSAYDDDDDPESEYYRRKSWLV</sequence>
<dbReference type="Proteomes" id="UP000183810">
    <property type="component" value="Chromosome"/>
</dbReference>
<evidence type="ECO:0000313" key="4">
    <source>
        <dbReference type="Proteomes" id="UP000183810"/>
    </source>
</evidence>
<reference evidence="3" key="1">
    <citation type="submission" date="2016-11" db="EMBL/GenBank/DDBJ databases">
        <authorList>
            <person name="Jaros S."/>
            <person name="Januszkiewicz K."/>
            <person name="Wedrychowicz H."/>
        </authorList>
    </citation>
    <scope>NUCLEOTIDE SEQUENCE [LARGE SCALE GENOMIC DNA]</scope>
    <source>
        <strain evidence="3">Y48</strain>
    </source>
</reference>
<evidence type="ECO:0000313" key="3">
    <source>
        <dbReference type="EMBL" id="APE33319.1"/>
    </source>
</evidence>
<dbReference type="KEGG" id="nsl:BOX37_04295"/>
<proteinExistence type="predicted"/>
<dbReference type="OrthoDB" id="4571346at2"/>
<organism evidence="3 4">
    <name type="scientific">Nocardia mangyaensis</name>
    <dbReference type="NCBI Taxonomy" id="2213200"/>
    <lineage>
        <taxon>Bacteria</taxon>
        <taxon>Bacillati</taxon>
        <taxon>Actinomycetota</taxon>
        <taxon>Actinomycetes</taxon>
        <taxon>Mycobacteriales</taxon>
        <taxon>Nocardiaceae</taxon>
        <taxon>Nocardia</taxon>
    </lineage>
</organism>
<evidence type="ECO:0000256" key="1">
    <source>
        <dbReference type="SAM" id="Coils"/>
    </source>
</evidence>
<feature type="region of interest" description="Disordered" evidence="2">
    <location>
        <begin position="97"/>
        <end position="120"/>
    </location>
</feature>
<dbReference type="RefSeq" id="WP_071926503.1">
    <property type="nucleotide sequence ID" value="NZ_CP018082.1"/>
</dbReference>
<gene>
    <name evidence="3" type="ORF">BOX37_04295</name>
</gene>
<dbReference type="EMBL" id="CP018082">
    <property type="protein sequence ID" value="APE33319.1"/>
    <property type="molecule type" value="Genomic_DNA"/>
</dbReference>
<feature type="coiled-coil region" evidence="1">
    <location>
        <begin position="51"/>
        <end position="85"/>
    </location>
</feature>
<accession>A0A1J0VMU1</accession>
<dbReference type="AlphaFoldDB" id="A0A1J0VMU1"/>
<name>A0A1J0VMU1_9NOCA</name>
<keyword evidence="4" id="KW-1185">Reference proteome</keyword>
<evidence type="ECO:0000256" key="2">
    <source>
        <dbReference type="SAM" id="MobiDB-lite"/>
    </source>
</evidence>
<protein>
    <submittedName>
        <fullName evidence="3">Uncharacterized protein</fullName>
    </submittedName>
</protein>
<keyword evidence="1" id="KW-0175">Coiled coil</keyword>